<evidence type="ECO:0000256" key="3">
    <source>
        <dbReference type="SAM" id="MobiDB-lite"/>
    </source>
</evidence>
<accession>A0A0D2EVE6</accession>
<dbReference type="InterPro" id="IPR013149">
    <property type="entry name" value="ADH-like_C"/>
</dbReference>
<dbReference type="InterPro" id="IPR013154">
    <property type="entry name" value="ADH-like_N"/>
</dbReference>
<dbReference type="InterPro" id="IPR047122">
    <property type="entry name" value="Trans-enoyl_RdTase-like"/>
</dbReference>
<evidence type="ECO:0000313" key="6">
    <source>
        <dbReference type="Proteomes" id="UP000054342"/>
    </source>
</evidence>
<dbReference type="SUPFAM" id="SSF50129">
    <property type="entry name" value="GroES-like"/>
    <property type="match status" value="1"/>
</dbReference>
<dbReference type="Proteomes" id="UP000054342">
    <property type="component" value="Unassembled WGS sequence"/>
</dbReference>
<evidence type="ECO:0000313" key="5">
    <source>
        <dbReference type="EMBL" id="KIW51829.1"/>
    </source>
</evidence>
<dbReference type="Gene3D" id="3.40.50.720">
    <property type="entry name" value="NAD(P)-binding Rossmann-like Domain"/>
    <property type="match status" value="1"/>
</dbReference>
<protein>
    <recommendedName>
        <fullName evidence="4">Enoyl reductase (ER) domain-containing protein</fullName>
    </recommendedName>
</protein>
<name>A0A0D2EVE6_9EURO</name>
<dbReference type="AlphaFoldDB" id="A0A0D2EVE6"/>
<dbReference type="SMART" id="SM00829">
    <property type="entry name" value="PKS_ER"/>
    <property type="match status" value="1"/>
</dbReference>
<comment type="similarity">
    <text evidence="1">Belongs to the zinc-containing alcohol dehydrogenase family.</text>
</comment>
<dbReference type="Pfam" id="PF00107">
    <property type="entry name" value="ADH_zinc_N"/>
    <property type="match status" value="1"/>
</dbReference>
<dbReference type="RefSeq" id="XP_013312413.1">
    <property type="nucleotide sequence ID" value="XM_013456959.1"/>
</dbReference>
<dbReference type="GeneID" id="25332422"/>
<evidence type="ECO:0000259" key="4">
    <source>
        <dbReference type="SMART" id="SM00829"/>
    </source>
</evidence>
<dbReference type="GO" id="GO:0016651">
    <property type="term" value="F:oxidoreductase activity, acting on NAD(P)H"/>
    <property type="evidence" value="ECO:0007669"/>
    <property type="project" value="InterPro"/>
</dbReference>
<dbReference type="CDD" id="cd08249">
    <property type="entry name" value="enoyl_reductase_like"/>
    <property type="match status" value="1"/>
</dbReference>
<dbReference type="Pfam" id="PF08240">
    <property type="entry name" value="ADH_N"/>
    <property type="match status" value="1"/>
</dbReference>
<dbReference type="PANTHER" id="PTHR45348:SF2">
    <property type="entry name" value="ZINC-TYPE ALCOHOL DEHYDROGENASE-LIKE PROTEIN C2E1P3.01"/>
    <property type="match status" value="1"/>
</dbReference>
<gene>
    <name evidence="5" type="ORF">PV05_10514</name>
</gene>
<reference evidence="5 6" key="1">
    <citation type="submission" date="2015-01" db="EMBL/GenBank/DDBJ databases">
        <title>The Genome Sequence of Exophiala xenobiotica CBS118157.</title>
        <authorList>
            <consortium name="The Broad Institute Genomics Platform"/>
            <person name="Cuomo C."/>
            <person name="de Hoog S."/>
            <person name="Gorbushina A."/>
            <person name="Stielow B."/>
            <person name="Teixiera M."/>
            <person name="Abouelleil A."/>
            <person name="Chapman S.B."/>
            <person name="Priest M."/>
            <person name="Young S.K."/>
            <person name="Wortman J."/>
            <person name="Nusbaum C."/>
            <person name="Birren B."/>
        </authorList>
    </citation>
    <scope>NUCLEOTIDE SEQUENCE [LARGE SCALE GENOMIC DNA]</scope>
    <source>
        <strain evidence="5 6">CBS 118157</strain>
    </source>
</reference>
<dbReference type="InterPro" id="IPR036291">
    <property type="entry name" value="NAD(P)-bd_dom_sf"/>
</dbReference>
<keyword evidence="2" id="KW-0560">Oxidoreductase</keyword>
<feature type="domain" description="Enoyl reductase (ER)" evidence="4">
    <location>
        <begin position="17"/>
        <end position="350"/>
    </location>
</feature>
<dbReference type="STRING" id="348802.A0A0D2EVE6"/>
<dbReference type="OrthoDB" id="48317at2759"/>
<sequence>MTTKSLPTSMQAIIVNGTTAALKSSWPIPALRDDYILVEVHSIALNPTDWKHVAYELAGPDSMLGCDYAGTVVEVGSKVTKLFSPGDRICGCAHGANFDQPSDGVFAQYAVVKGDVQMKIPHSLTFEQAATLPLGIVTVGQGLYQKSLKLDLPNPGGPKKDEWVLIYGGSSATGSLGVQFAKLSGYKVISTASRKSRAFVEALGADKVFDYNEANCGQEINKFTNDGLRLCWDTISVQSSVEICSQALSSSSFDDQKCELGILQLGVKPPREDLDVTRTLMYTVFGETFHHRGGVEYPGSSEDFIFGRKFVELAEQLLVEGLLKPHPQKLGESGLEGALQGLQDLKDGKVSSHKPVYRVADTPTGSDLQVKL</sequence>
<dbReference type="EMBL" id="KN847322">
    <property type="protein sequence ID" value="KIW51829.1"/>
    <property type="molecule type" value="Genomic_DNA"/>
</dbReference>
<feature type="region of interest" description="Disordered" evidence="3">
    <location>
        <begin position="353"/>
        <end position="372"/>
    </location>
</feature>
<proteinExistence type="inferred from homology"/>
<feature type="compositionally biased region" description="Polar residues" evidence="3">
    <location>
        <begin position="363"/>
        <end position="372"/>
    </location>
</feature>
<evidence type="ECO:0000256" key="2">
    <source>
        <dbReference type="ARBA" id="ARBA00023002"/>
    </source>
</evidence>
<dbReference type="Gene3D" id="3.90.180.10">
    <property type="entry name" value="Medium-chain alcohol dehydrogenases, catalytic domain"/>
    <property type="match status" value="1"/>
</dbReference>
<organism evidence="5 6">
    <name type="scientific">Exophiala xenobiotica</name>
    <dbReference type="NCBI Taxonomy" id="348802"/>
    <lineage>
        <taxon>Eukaryota</taxon>
        <taxon>Fungi</taxon>
        <taxon>Dikarya</taxon>
        <taxon>Ascomycota</taxon>
        <taxon>Pezizomycotina</taxon>
        <taxon>Eurotiomycetes</taxon>
        <taxon>Chaetothyriomycetidae</taxon>
        <taxon>Chaetothyriales</taxon>
        <taxon>Herpotrichiellaceae</taxon>
        <taxon>Exophiala</taxon>
    </lineage>
</organism>
<dbReference type="SUPFAM" id="SSF51735">
    <property type="entry name" value="NAD(P)-binding Rossmann-fold domains"/>
    <property type="match status" value="1"/>
</dbReference>
<dbReference type="PANTHER" id="PTHR45348">
    <property type="entry name" value="HYPOTHETICAL OXIDOREDUCTASE (EUROFUNG)"/>
    <property type="match status" value="1"/>
</dbReference>
<dbReference type="InterPro" id="IPR020843">
    <property type="entry name" value="ER"/>
</dbReference>
<evidence type="ECO:0000256" key="1">
    <source>
        <dbReference type="ARBA" id="ARBA00008072"/>
    </source>
</evidence>
<keyword evidence="6" id="KW-1185">Reference proteome</keyword>
<dbReference type="HOGENOM" id="CLU_026673_16_1_1"/>
<dbReference type="InterPro" id="IPR011032">
    <property type="entry name" value="GroES-like_sf"/>
</dbReference>